<protein>
    <recommendedName>
        <fullName evidence="3">DUF1802 domain-containing protein</fullName>
    </recommendedName>
</protein>
<proteinExistence type="predicted"/>
<accession>A0A1Z4LUU4</accession>
<organism evidence="1 2">
    <name type="scientific">Calothrix parasitica NIES-267</name>
    <dbReference type="NCBI Taxonomy" id="1973488"/>
    <lineage>
        <taxon>Bacteria</taxon>
        <taxon>Bacillati</taxon>
        <taxon>Cyanobacteriota</taxon>
        <taxon>Cyanophyceae</taxon>
        <taxon>Nostocales</taxon>
        <taxon>Calotrichaceae</taxon>
        <taxon>Calothrix</taxon>
    </lineage>
</organism>
<dbReference type="Pfam" id="PF08819">
    <property type="entry name" value="DUF1802"/>
    <property type="match status" value="1"/>
</dbReference>
<dbReference type="Proteomes" id="UP000218418">
    <property type="component" value="Chromosome"/>
</dbReference>
<evidence type="ECO:0000313" key="2">
    <source>
        <dbReference type="Proteomes" id="UP000218418"/>
    </source>
</evidence>
<reference evidence="1 2" key="1">
    <citation type="submission" date="2017-06" db="EMBL/GenBank/DDBJ databases">
        <title>Genome sequencing of cyanobaciteial culture collection at National Institute for Environmental Studies (NIES).</title>
        <authorList>
            <person name="Hirose Y."/>
            <person name="Shimura Y."/>
            <person name="Fujisawa T."/>
            <person name="Nakamura Y."/>
            <person name="Kawachi M."/>
        </authorList>
    </citation>
    <scope>NUCLEOTIDE SEQUENCE [LARGE SCALE GENOMIC DNA]</scope>
    <source>
        <strain evidence="1 2">NIES-267</strain>
    </source>
</reference>
<dbReference type="AlphaFoldDB" id="A0A1Z4LUU4"/>
<evidence type="ECO:0008006" key="3">
    <source>
        <dbReference type="Google" id="ProtNLM"/>
    </source>
</evidence>
<dbReference type="OrthoDB" id="569417at2"/>
<evidence type="ECO:0000313" key="1">
    <source>
        <dbReference type="EMBL" id="BAY84944.1"/>
    </source>
</evidence>
<dbReference type="InterPro" id="IPR014923">
    <property type="entry name" value="DUF1802"/>
</dbReference>
<dbReference type="EMBL" id="AP018227">
    <property type="protein sequence ID" value="BAY84944.1"/>
    <property type="molecule type" value="Genomic_DNA"/>
</dbReference>
<gene>
    <name evidence="1" type="ORF">NIES267_44420</name>
</gene>
<sequence>MNSLLPISTALCLPAPDITALIQGRIIAAIPKMFIRPGQKFALYPVDSLAIPIPIDKYYCSNFLPVAQSIIKKPQIQAYAQCELTQIIDSSQSLEKLSRLTIWTQEALDKILYQQQHIFLSYLRVYELSQPCELSLVIESNKLGKYIGLPKPLAVSNNNPVLTDNIFNTRKRQLEKLEPARHPELENLLDVLSPLAIKNPAAKQFQDNIHLFLGWNNQKQKKDFDSDLVWINKIAEVGNSSDGNEFEKLTRKSFIKLGFSCSNTNSNANLNPDKLGGAGGLDFYCEYPYPVVGECKATKTEKVPDGVAAQLIKLGYKHLQEDFNSCVKIILAGGELTQHALLTTQNNHMNVITPETLEKLVELQSNYQGCVNLLELKQCLQQEPFGLADDKVNSYISKIQQDIKLRSHLVELVKYYLQNSNLESTGVEALHGAYFGSQPPRQLNIKEMHEILIELSSSLTGYLGRTKGADWKSDKFYFLRDLTT</sequence>
<keyword evidence="2" id="KW-1185">Reference proteome</keyword>
<name>A0A1Z4LUU4_9CYAN</name>